<dbReference type="SMART" id="SM00326">
    <property type="entry name" value="SH3"/>
    <property type="match status" value="1"/>
</dbReference>
<evidence type="ECO:0000313" key="9">
    <source>
        <dbReference type="Proteomes" id="UP000472260"/>
    </source>
</evidence>
<evidence type="ECO:0000256" key="1">
    <source>
        <dbReference type="ARBA" id="ARBA00004496"/>
    </source>
</evidence>
<dbReference type="PANTHER" id="PTHR15129">
    <property type="entry name" value="SRC-ASSOCIATED ADAPTOR PROTEIN"/>
    <property type="match status" value="1"/>
</dbReference>
<keyword evidence="9" id="KW-1185">Reference proteome</keyword>
<keyword evidence="3 6" id="KW-0728">SH3 domain</keyword>
<keyword evidence="4" id="KW-0963">Cytoplasm</keyword>
<reference evidence="8" key="1">
    <citation type="submission" date="2025-08" db="UniProtKB">
        <authorList>
            <consortium name="Ensembl"/>
        </authorList>
    </citation>
    <scope>IDENTIFICATION</scope>
</reference>
<comment type="similarity">
    <text evidence="2">Belongs to the SKAP family.</text>
</comment>
<dbReference type="Pfam" id="PF00018">
    <property type="entry name" value="SH3_1"/>
    <property type="match status" value="1"/>
</dbReference>
<organism evidence="8 9">
    <name type="scientific">Sinocyclocheilus anshuiensis</name>
    <dbReference type="NCBI Taxonomy" id="1608454"/>
    <lineage>
        <taxon>Eukaryota</taxon>
        <taxon>Metazoa</taxon>
        <taxon>Chordata</taxon>
        <taxon>Craniata</taxon>
        <taxon>Vertebrata</taxon>
        <taxon>Euteleostomi</taxon>
        <taxon>Actinopterygii</taxon>
        <taxon>Neopterygii</taxon>
        <taxon>Teleostei</taxon>
        <taxon>Ostariophysi</taxon>
        <taxon>Cypriniformes</taxon>
        <taxon>Cyprinidae</taxon>
        <taxon>Cyprininae</taxon>
        <taxon>Sinocyclocheilus</taxon>
    </lineage>
</organism>
<dbReference type="AlphaFoldDB" id="A0A671L0V4"/>
<dbReference type="InterPro" id="IPR001452">
    <property type="entry name" value="SH3_domain"/>
</dbReference>
<dbReference type="PANTHER" id="PTHR15129:SF2">
    <property type="entry name" value="SRC KINASE-ASSOCIATED PHOSPHOPROTEIN 2"/>
    <property type="match status" value="1"/>
</dbReference>
<evidence type="ECO:0000256" key="3">
    <source>
        <dbReference type="ARBA" id="ARBA00022443"/>
    </source>
</evidence>
<evidence type="ECO:0000313" key="8">
    <source>
        <dbReference type="Ensembl" id="ENSSANP00000013021.1"/>
    </source>
</evidence>
<dbReference type="SUPFAM" id="SSF50729">
    <property type="entry name" value="PH domain-like"/>
    <property type="match status" value="1"/>
</dbReference>
<feature type="domain" description="SH3" evidence="7">
    <location>
        <begin position="131"/>
        <end position="192"/>
    </location>
</feature>
<keyword evidence="5" id="KW-0597">Phosphoprotein</keyword>
<evidence type="ECO:0000256" key="2">
    <source>
        <dbReference type="ARBA" id="ARBA00005864"/>
    </source>
</evidence>
<evidence type="ECO:0000256" key="4">
    <source>
        <dbReference type="ARBA" id="ARBA00022490"/>
    </source>
</evidence>
<dbReference type="PRINTS" id="PR00452">
    <property type="entry name" value="SH3DOMAIN"/>
</dbReference>
<reference evidence="8" key="2">
    <citation type="submission" date="2025-09" db="UniProtKB">
        <authorList>
            <consortium name="Ensembl"/>
        </authorList>
    </citation>
    <scope>IDENTIFICATION</scope>
</reference>
<dbReference type="InterPro" id="IPR036028">
    <property type="entry name" value="SH3-like_dom_sf"/>
</dbReference>
<dbReference type="FunFam" id="2.30.30.40:FF:000097">
    <property type="entry name" value="Putative src kinase-associated phosphoprotein 2"/>
    <property type="match status" value="1"/>
</dbReference>
<comment type="subcellular location">
    <subcellularLocation>
        <location evidence="1">Cytoplasm</location>
    </subcellularLocation>
</comment>
<dbReference type="Gene3D" id="2.30.30.40">
    <property type="entry name" value="SH3 Domains"/>
    <property type="match status" value="1"/>
</dbReference>
<sequence length="193" mass="22617">FHIIICIFYQINAQKGEFNIVGYTVKMNNTLRKDAKRDCCFEISAPDKHHYQSQYLFCCSSVLRLRKIQKSGWIIPEDEEEYDDCLPMNQPTNHPAPIDDDIYEELPGLHLNFLFQFQFVHMDLGVTKSTDYANYFQGLWDCAGEHPDELSFKRGDTIYILSKEYDMFGWWVGEMKGAIGIVPKEYLLDLYVL</sequence>
<name>A0A671L0V4_9TELE</name>
<dbReference type="Proteomes" id="UP000472260">
    <property type="component" value="Unassembled WGS sequence"/>
</dbReference>
<accession>A0A671L0V4</accession>
<protein>
    <submittedName>
        <fullName evidence="8">Src kinase associated phosphoprotein 2</fullName>
    </submittedName>
</protein>
<evidence type="ECO:0000259" key="7">
    <source>
        <dbReference type="PROSITE" id="PS50002"/>
    </source>
</evidence>
<dbReference type="Ensembl" id="ENSSANT00000013904.1">
    <property type="protein sequence ID" value="ENSSANP00000013021.1"/>
    <property type="gene ID" value="ENSSANG00000006960.1"/>
</dbReference>
<dbReference type="InterPro" id="IPR011993">
    <property type="entry name" value="PH-like_dom_sf"/>
</dbReference>
<dbReference type="GO" id="GO:0005886">
    <property type="term" value="C:plasma membrane"/>
    <property type="evidence" value="ECO:0007669"/>
    <property type="project" value="TreeGrafter"/>
</dbReference>
<dbReference type="InterPro" id="IPR037781">
    <property type="entry name" value="SKAP_fam"/>
</dbReference>
<dbReference type="GO" id="GO:0005737">
    <property type="term" value="C:cytoplasm"/>
    <property type="evidence" value="ECO:0007669"/>
    <property type="project" value="UniProtKB-SubCell"/>
</dbReference>
<dbReference type="SUPFAM" id="SSF50044">
    <property type="entry name" value="SH3-domain"/>
    <property type="match status" value="1"/>
</dbReference>
<dbReference type="Gene3D" id="2.30.29.30">
    <property type="entry name" value="Pleckstrin-homology domain (PH domain)/Phosphotyrosine-binding domain (PTB)"/>
    <property type="match status" value="1"/>
</dbReference>
<dbReference type="PROSITE" id="PS50002">
    <property type="entry name" value="SH3"/>
    <property type="match status" value="1"/>
</dbReference>
<evidence type="ECO:0000256" key="6">
    <source>
        <dbReference type="PROSITE-ProRule" id="PRU00192"/>
    </source>
</evidence>
<proteinExistence type="inferred from homology"/>
<evidence type="ECO:0000256" key="5">
    <source>
        <dbReference type="ARBA" id="ARBA00022553"/>
    </source>
</evidence>